<evidence type="ECO:0000256" key="1">
    <source>
        <dbReference type="SAM" id="Phobius"/>
    </source>
</evidence>
<feature type="transmembrane region" description="Helical" evidence="1">
    <location>
        <begin position="123"/>
        <end position="143"/>
    </location>
</feature>
<dbReference type="OrthoDB" id="935506at2"/>
<dbReference type="Proteomes" id="UP000187941">
    <property type="component" value="Chromosome"/>
</dbReference>
<feature type="transmembrane region" description="Helical" evidence="1">
    <location>
        <begin position="94"/>
        <end position="116"/>
    </location>
</feature>
<keyword evidence="1" id="KW-0812">Transmembrane</keyword>
<feature type="transmembrane region" description="Helical" evidence="1">
    <location>
        <begin position="253"/>
        <end position="271"/>
    </location>
</feature>
<reference evidence="2 3" key="1">
    <citation type="submission" date="2016-01" db="EMBL/GenBank/DDBJ databases">
        <authorList>
            <person name="Oliw E.H."/>
        </authorList>
    </citation>
    <scope>NUCLEOTIDE SEQUENCE [LARGE SCALE GENOMIC DNA]</scope>
    <source>
        <strain evidence="2 3">DY10</strain>
    </source>
</reference>
<feature type="transmembrane region" description="Helical" evidence="1">
    <location>
        <begin position="39"/>
        <end position="61"/>
    </location>
</feature>
<accession>A0A1P9WUU8</accession>
<keyword evidence="1" id="KW-1133">Transmembrane helix</keyword>
<organism evidence="2 3">
    <name type="scientific">Spirosoma montaniterrae</name>
    <dbReference type="NCBI Taxonomy" id="1178516"/>
    <lineage>
        <taxon>Bacteria</taxon>
        <taxon>Pseudomonadati</taxon>
        <taxon>Bacteroidota</taxon>
        <taxon>Cytophagia</taxon>
        <taxon>Cytophagales</taxon>
        <taxon>Cytophagaceae</taxon>
        <taxon>Spirosoma</taxon>
    </lineage>
</organism>
<feature type="transmembrane region" description="Helical" evidence="1">
    <location>
        <begin position="13"/>
        <end position="32"/>
    </location>
</feature>
<keyword evidence="3" id="KW-1185">Reference proteome</keyword>
<dbReference type="EMBL" id="CP014263">
    <property type="protein sequence ID" value="AQG79118.1"/>
    <property type="molecule type" value="Genomic_DNA"/>
</dbReference>
<dbReference type="RefSeq" id="WP_077130564.1">
    <property type="nucleotide sequence ID" value="NZ_CP014263.1"/>
</dbReference>
<sequence length="358" mass="40839">MLAVLNRTLVWPFFTRNAGTFGVVFYFAFGFMRPQDHEAFIRATLNAPFLLALVFAGWSLYATRTVAFVRKQLNAPEHLFLQTFRLVPWHWRGLLWGCMFVQLLSPVLGYAGWLGVRAVQMRSVGAGCALVLMLLALLLMGVWAADVRLRRPNPDTTRWMPKRTVSLPYLLFFPAYWLRHEPLSMLLTKAISGGLLLGVCRLYPTDDYDERLLLIGLMLALITHTQLARQLTAFERRYLLLLPNLPLSMGQRLGRYTLLYGLLWLPELLILLRNNPAGVPTSYAGWLWLTGWGWLLLLHALAYSRSIASDCWQTAVFASFILGLLLIMFGLAVGVWLLLGWLGAWLIWRRAAPFQTNL</sequence>
<dbReference type="STRING" id="1178516.AWR27_07155"/>
<name>A0A1P9WUU8_9BACT</name>
<protein>
    <submittedName>
        <fullName evidence="2">Uncharacterized protein</fullName>
    </submittedName>
</protein>
<feature type="transmembrane region" description="Helical" evidence="1">
    <location>
        <begin position="315"/>
        <end position="348"/>
    </location>
</feature>
<keyword evidence="1" id="KW-0472">Membrane</keyword>
<evidence type="ECO:0000313" key="2">
    <source>
        <dbReference type="EMBL" id="AQG79118.1"/>
    </source>
</evidence>
<evidence type="ECO:0000313" key="3">
    <source>
        <dbReference type="Proteomes" id="UP000187941"/>
    </source>
</evidence>
<feature type="transmembrane region" description="Helical" evidence="1">
    <location>
        <begin position="283"/>
        <end position="303"/>
    </location>
</feature>
<dbReference type="AlphaFoldDB" id="A0A1P9WUU8"/>
<dbReference type="KEGG" id="smon:AWR27_07155"/>
<feature type="transmembrane region" description="Helical" evidence="1">
    <location>
        <begin position="186"/>
        <end position="205"/>
    </location>
</feature>
<proteinExistence type="predicted"/>
<gene>
    <name evidence="2" type="ORF">AWR27_07155</name>
</gene>
<feature type="transmembrane region" description="Helical" evidence="1">
    <location>
        <begin position="211"/>
        <end position="232"/>
    </location>
</feature>